<dbReference type="AlphaFoldDB" id="A0AAU9SRD1"/>
<dbReference type="InterPro" id="IPR035979">
    <property type="entry name" value="RBD_domain_sf"/>
</dbReference>
<reference evidence="1 2" key="1">
    <citation type="submission" date="2022-03" db="EMBL/GenBank/DDBJ databases">
        <authorList>
            <person name="Nunn A."/>
            <person name="Chopra R."/>
            <person name="Nunn A."/>
            <person name="Contreras Garrido A."/>
        </authorList>
    </citation>
    <scope>NUCLEOTIDE SEQUENCE [LARGE SCALE GENOMIC DNA]</scope>
</reference>
<dbReference type="SUPFAM" id="SSF54928">
    <property type="entry name" value="RNA-binding domain, RBD"/>
    <property type="match status" value="1"/>
</dbReference>
<keyword evidence="2" id="KW-1185">Reference proteome</keyword>
<name>A0AAU9SRD1_THLAR</name>
<organism evidence="1 2">
    <name type="scientific">Thlaspi arvense</name>
    <name type="common">Field penny-cress</name>
    <dbReference type="NCBI Taxonomy" id="13288"/>
    <lineage>
        <taxon>Eukaryota</taxon>
        <taxon>Viridiplantae</taxon>
        <taxon>Streptophyta</taxon>
        <taxon>Embryophyta</taxon>
        <taxon>Tracheophyta</taxon>
        <taxon>Spermatophyta</taxon>
        <taxon>Magnoliopsida</taxon>
        <taxon>eudicotyledons</taxon>
        <taxon>Gunneridae</taxon>
        <taxon>Pentapetalae</taxon>
        <taxon>rosids</taxon>
        <taxon>malvids</taxon>
        <taxon>Brassicales</taxon>
        <taxon>Brassicaceae</taxon>
        <taxon>Thlaspideae</taxon>
        <taxon>Thlaspi</taxon>
    </lineage>
</organism>
<dbReference type="Gene3D" id="3.30.70.330">
    <property type="match status" value="1"/>
</dbReference>
<evidence type="ECO:0008006" key="3">
    <source>
        <dbReference type="Google" id="ProtNLM"/>
    </source>
</evidence>
<protein>
    <recommendedName>
        <fullName evidence="3">RRM domain-containing protein</fullName>
    </recommendedName>
</protein>
<accession>A0AAU9SRD1</accession>
<proteinExistence type="predicted"/>
<evidence type="ECO:0000313" key="1">
    <source>
        <dbReference type="EMBL" id="CAH2071506.1"/>
    </source>
</evidence>
<gene>
    <name evidence="1" type="ORF">TAV2_LOCUS21811</name>
</gene>
<sequence length="249" mass="28956">MRFWYRFVKSIARKQIFIKRQLRVNTFSRIRHGKHSSERFPVKGKEFKLFESEAAMEAFMKETSKPRVRISVEGYDTSLPGEDIKKALANHFASCGEVFNVKFSEGRVGRVLLLFFAEMGQRRRRCNLMEVTWEDGLVVLSYTDRRRGDSTLSSRSWQRDTRGHKMHSRSKADIYFSREDEEEKVLTLDGTEVGGRELAVTRVATARSNTPLGPLEFRRVGYCVPAHCIEMARQNEEKVIAFKMERGLM</sequence>
<evidence type="ECO:0000313" key="2">
    <source>
        <dbReference type="Proteomes" id="UP000836841"/>
    </source>
</evidence>
<dbReference type="GO" id="GO:0003676">
    <property type="term" value="F:nucleic acid binding"/>
    <property type="evidence" value="ECO:0007669"/>
    <property type="project" value="InterPro"/>
</dbReference>
<dbReference type="EMBL" id="OU466862">
    <property type="protein sequence ID" value="CAH2071506.1"/>
    <property type="molecule type" value="Genomic_DNA"/>
</dbReference>
<dbReference type="Proteomes" id="UP000836841">
    <property type="component" value="Chromosome 6"/>
</dbReference>
<dbReference type="InterPro" id="IPR012677">
    <property type="entry name" value="Nucleotide-bd_a/b_plait_sf"/>
</dbReference>